<dbReference type="EMBL" id="JABXWD010000052">
    <property type="protein sequence ID" value="MBV6340862.1"/>
    <property type="molecule type" value="Genomic_DNA"/>
</dbReference>
<reference evidence="2 3" key="1">
    <citation type="journal article" date="2020" name="J Geophys Res Biogeosci">
        <title>Magnetotaxis as an Adaptation to Enable Bacterial Shuttling of Microbial Sulfur and Sulfur Cycling Across Aquatic Oxic#Anoxic Interfaces.</title>
        <authorList>
            <person name="Li J."/>
            <person name="Liu P."/>
            <person name="Wang J."/>
            <person name="Roberts A.P."/>
            <person name="Pan Y."/>
        </authorList>
    </citation>
    <scope>NUCLEOTIDE SEQUENCE [LARGE SCALE GENOMIC DNA]</scope>
    <source>
        <strain evidence="2 3">MYR-1_YQ</strain>
    </source>
</reference>
<feature type="domain" description="NIF system FeS cluster assembly NifU C-terminal" evidence="1">
    <location>
        <begin position="6"/>
        <end position="70"/>
    </location>
</feature>
<dbReference type="PANTHER" id="PTHR11178">
    <property type="entry name" value="IRON-SULFUR CLUSTER SCAFFOLD PROTEIN NFU-RELATED"/>
    <property type="match status" value="1"/>
</dbReference>
<protein>
    <submittedName>
        <fullName evidence="2">NifU family protein</fullName>
    </submittedName>
</protein>
<dbReference type="RefSeq" id="WP_218251479.1">
    <property type="nucleotide sequence ID" value="NZ_JABXWD010000052.1"/>
</dbReference>
<evidence type="ECO:0000313" key="2">
    <source>
        <dbReference type="EMBL" id="MBV6340862.1"/>
    </source>
</evidence>
<keyword evidence="3" id="KW-1185">Reference proteome</keyword>
<dbReference type="Gene3D" id="3.30.300.130">
    <property type="entry name" value="Fe-S cluster assembly (FSCA)"/>
    <property type="match status" value="1"/>
</dbReference>
<sequence>MNTESINKTIEKVREGLKTEGGDIEVIEIRDNVLYVRLIGSCQTCPMSSMTMKNWVEKTILFELPSLSAVKAVQAT</sequence>
<gene>
    <name evidence="2" type="ORF">HWQ67_04630</name>
</gene>
<name>A0ABS6RW57_9BACT</name>
<dbReference type="SUPFAM" id="SSF117916">
    <property type="entry name" value="Fe-S cluster assembly (FSCA) domain-like"/>
    <property type="match status" value="1"/>
</dbReference>
<comment type="caution">
    <text evidence="2">The sequence shown here is derived from an EMBL/GenBank/DDBJ whole genome shotgun (WGS) entry which is preliminary data.</text>
</comment>
<dbReference type="InterPro" id="IPR001075">
    <property type="entry name" value="NIF_FeS_clus_asmbl_NifU_C"/>
</dbReference>
<evidence type="ECO:0000259" key="1">
    <source>
        <dbReference type="Pfam" id="PF01106"/>
    </source>
</evidence>
<proteinExistence type="predicted"/>
<dbReference type="InterPro" id="IPR034904">
    <property type="entry name" value="FSCA_dom_sf"/>
</dbReference>
<dbReference type="Pfam" id="PF01106">
    <property type="entry name" value="NifU"/>
    <property type="match status" value="1"/>
</dbReference>
<accession>A0ABS6RW57</accession>
<evidence type="ECO:0000313" key="3">
    <source>
        <dbReference type="Proteomes" id="UP001196980"/>
    </source>
</evidence>
<dbReference type="Proteomes" id="UP001196980">
    <property type="component" value="Unassembled WGS sequence"/>
</dbReference>
<organism evidence="2 3">
    <name type="scientific">Candidatus Magnetobacterium casense</name>
    <dbReference type="NCBI Taxonomy" id="1455061"/>
    <lineage>
        <taxon>Bacteria</taxon>
        <taxon>Pseudomonadati</taxon>
        <taxon>Nitrospirota</taxon>
        <taxon>Thermodesulfovibrionia</taxon>
        <taxon>Thermodesulfovibrionales</taxon>
        <taxon>Candidatus Magnetobacteriaceae</taxon>
        <taxon>Candidatus Magnetobacterium</taxon>
    </lineage>
</organism>